<dbReference type="OrthoDB" id="10449505at2759"/>
<reference evidence="2" key="1">
    <citation type="journal article" date="2020" name="Stud. Mycol.">
        <title>101 Dothideomycetes genomes: a test case for predicting lifestyles and emergence of pathogens.</title>
        <authorList>
            <person name="Haridas S."/>
            <person name="Albert R."/>
            <person name="Binder M."/>
            <person name="Bloem J."/>
            <person name="Labutti K."/>
            <person name="Salamov A."/>
            <person name="Andreopoulos B."/>
            <person name="Baker S."/>
            <person name="Barry K."/>
            <person name="Bills G."/>
            <person name="Bluhm B."/>
            <person name="Cannon C."/>
            <person name="Castanera R."/>
            <person name="Culley D."/>
            <person name="Daum C."/>
            <person name="Ezra D."/>
            <person name="Gonzalez J."/>
            <person name="Henrissat B."/>
            <person name="Kuo A."/>
            <person name="Liang C."/>
            <person name="Lipzen A."/>
            <person name="Lutzoni F."/>
            <person name="Magnuson J."/>
            <person name="Mondo S."/>
            <person name="Nolan M."/>
            <person name="Ohm R."/>
            <person name="Pangilinan J."/>
            <person name="Park H.-J."/>
            <person name="Ramirez L."/>
            <person name="Alfaro M."/>
            <person name="Sun H."/>
            <person name="Tritt A."/>
            <person name="Yoshinaga Y."/>
            <person name="Zwiers L.-H."/>
            <person name="Turgeon B."/>
            <person name="Goodwin S."/>
            <person name="Spatafora J."/>
            <person name="Crous P."/>
            <person name="Grigoriev I."/>
        </authorList>
    </citation>
    <scope>NUCLEOTIDE SEQUENCE</scope>
    <source>
        <strain evidence="2">CBS 269.34</strain>
    </source>
</reference>
<feature type="compositionally biased region" description="Polar residues" evidence="1">
    <location>
        <begin position="138"/>
        <end position="160"/>
    </location>
</feature>
<organism evidence="2 3">
    <name type="scientific">Lophium mytilinum</name>
    <dbReference type="NCBI Taxonomy" id="390894"/>
    <lineage>
        <taxon>Eukaryota</taxon>
        <taxon>Fungi</taxon>
        <taxon>Dikarya</taxon>
        <taxon>Ascomycota</taxon>
        <taxon>Pezizomycotina</taxon>
        <taxon>Dothideomycetes</taxon>
        <taxon>Pleosporomycetidae</taxon>
        <taxon>Mytilinidiales</taxon>
        <taxon>Mytilinidiaceae</taxon>
        <taxon>Lophium</taxon>
    </lineage>
</organism>
<dbReference type="AlphaFoldDB" id="A0A6A6RBF1"/>
<dbReference type="EMBL" id="MU004182">
    <property type="protein sequence ID" value="KAF2501686.1"/>
    <property type="molecule type" value="Genomic_DNA"/>
</dbReference>
<accession>A0A6A6RBF1</accession>
<feature type="compositionally biased region" description="Basic and acidic residues" evidence="1">
    <location>
        <begin position="164"/>
        <end position="192"/>
    </location>
</feature>
<evidence type="ECO:0000313" key="2">
    <source>
        <dbReference type="EMBL" id="KAF2501686.1"/>
    </source>
</evidence>
<protein>
    <submittedName>
        <fullName evidence="2">Uncharacterized protein</fullName>
    </submittedName>
</protein>
<feature type="compositionally biased region" description="Polar residues" evidence="1">
    <location>
        <begin position="110"/>
        <end position="122"/>
    </location>
</feature>
<evidence type="ECO:0000256" key="1">
    <source>
        <dbReference type="SAM" id="MobiDB-lite"/>
    </source>
</evidence>
<sequence length="288" mass="32321">MSHSQIKAIKDAVLDPKRQIPSYSKYLVEYDDGTEGLVPAATVAPAMAIKYLTQYPPRAVKLEDTTVANDIKAYNNKSAVYNSDRAWPKPNAPVLNRNTAAVPLKARKASTYSTTNMQQNTRPPAPTQCAAARRDSVAGQSSAPRRRSSTPQGSRSNTTLAPERTPERTRLTAPGHDDYELPPEPARDAERSNIPDLRKNSTLIIVDERPSKRDRKRSRITTEYLIYRLRDNMTGKKRPLVWVSDKAVHARPKAEWAASGRQKLFSAKQVLEKRAEVRDAVHRDVYGY</sequence>
<evidence type="ECO:0000313" key="3">
    <source>
        <dbReference type="Proteomes" id="UP000799750"/>
    </source>
</evidence>
<dbReference type="Proteomes" id="UP000799750">
    <property type="component" value="Unassembled WGS sequence"/>
</dbReference>
<gene>
    <name evidence="2" type="ORF">BU16DRAFT_522597</name>
</gene>
<feature type="region of interest" description="Disordered" evidence="1">
    <location>
        <begin position="83"/>
        <end position="192"/>
    </location>
</feature>
<proteinExistence type="predicted"/>
<keyword evidence="3" id="KW-1185">Reference proteome</keyword>
<name>A0A6A6RBF1_9PEZI</name>